<evidence type="ECO:0000256" key="1">
    <source>
        <dbReference type="SAM" id="MobiDB-lite"/>
    </source>
</evidence>
<proteinExistence type="predicted"/>
<evidence type="ECO:0000313" key="3">
    <source>
        <dbReference type="Proteomes" id="UP000231987"/>
    </source>
</evidence>
<protein>
    <submittedName>
        <fullName evidence="2">Uncharacterized protein</fullName>
    </submittedName>
</protein>
<evidence type="ECO:0000313" key="2">
    <source>
        <dbReference type="EMBL" id="PJR08744.1"/>
    </source>
</evidence>
<dbReference type="EMBL" id="NJGD01000038">
    <property type="protein sequence ID" value="PJR08744.1"/>
    <property type="molecule type" value="Genomic_DNA"/>
</dbReference>
<gene>
    <name evidence="2" type="ORF">CEJ86_32515</name>
</gene>
<sequence length="108" mass="11954">MSATAELTAATPPRANSGPPALGNRVRKERGQFSFEKFDALLILSKSMGSRQQAFAANDDQGRLQGYGPRCDRLQNRARRGECEQVDLDLKIGIKRYAAGQRLNVRCD</sequence>
<name>A0A2J0YT34_RHIML</name>
<dbReference type="AlphaFoldDB" id="A0A2J0YT34"/>
<accession>A0A2J0YT34</accession>
<comment type="caution">
    <text evidence="2">The sequence shown here is derived from an EMBL/GenBank/DDBJ whole genome shotgun (WGS) entry which is preliminary data.</text>
</comment>
<reference evidence="2 3" key="1">
    <citation type="submission" date="2017-06" db="EMBL/GenBank/DDBJ databases">
        <title>Ensifer strains isolated from leguminous trees and herbs display diverse denitrification phenotypes with some acting as strong N2O sinks.</title>
        <authorList>
            <person name="Woliy K."/>
            <person name="Mania D."/>
            <person name="Bakken L.R."/>
            <person name="Frostegard A."/>
        </authorList>
    </citation>
    <scope>NUCLEOTIDE SEQUENCE [LARGE SCALE GENOMIC DNA]</scope>
    <source>
        <strain evidence="2 3">AC50a</strain>
    </source>
</reference>
<organism evidence="2 3">
    <name type="scientific">Rhizobium meliloti</name>
    <name type="common">Ensifer meliloti</name>
    <name type="synonym">Sinorhizobium meliloti</name>
    <dbReference type="NCBI Taxonomy" id="382"/>
    <lineage>
        <taxon>Bacteria</taxon>
        <taxon>Pseudomonadati</taxon>
        <taxon>Pseudomonadota</taxon>
        <taxon>Alphaproteobacteria</taxon>
        <taxon>Hyphomicrobiales</taxon>
        <taxon>Rhizobiaceae</taxon>
        <taxon>Sinorhizobium/Ensifer group</taxon>
        <taxon>Sinorhizobium</taxon>
    </lineage>
</organism>
<feature type="region of interest" description="Disordered" evidence="1">
    <location>
        <begin position="1"/>
        <end position="26"/>
    </location>
</feature>
<dbReference type="Proteomes" id="UP000231987">
    <property type="component" value="Unassembled WGS sequence"/>
</dbReference>